<evidence type="ECO:0000256" key="2">
    <source>
        <dbReference type="SAM" id="Phobius"/>
    </source>
</evidence>
<keyword evidence="2" id="KW-0472">Membrane</keyword>
<protein>
    <submittedName>
        <fullName evidence="3 4">Uncharacterized protein</fullName>
    </submittedName>
</protein>
<keyword evidence="5" id="KW-1185">Reference proteome</keyword>
<dbReference type="PaxDb" id="3218-PP1S48_226V6.2"/>
<dbReference type="Gramene" id="Pp3c14_16340V3.2">
    <property type="protein sequence ID" value="Pp3c14_16340V3.2"/>
    <property type="gene ID" value="Pp3c14_16340"/>
</dbReference>
<dbReference type="OrthoDB" id="634852at2759"/>
<dbReference type="KEGG" id="ppp:112291899"/>
<dbReference type="GeneID" id="112291899"/>
<name>A0A2K1JI15_PHYPA</name>
<dbReference type="Gramene" id="Pp3c14_16340V3.1">
    <property type="protein sequence ID" value="Pp3c14_16340V3.1"/>
    <property type="gene ID" value="Pp3c14_16340"/>
</dbReference>
<dbReference type="RefSeq" id="XP_024395636.1">
    <property type="nucleotide sequence ID" value="XM_024539868.2"/>
</dbReference>
<accession>A0A2K1JI15</accession>
<keyword evidence="2" id="KW-1133">Transmembrane helix</keyword>
<dbReference type="EnsemblPlants" id="Pp3c14_16340V3.2">
    <property type="protein sequence ID" value="Pp3c14_16340V3.2"/>
    <property type="gene ID" value="Pp3c14_16340"/>
</dbReference>
<dbReference type="AlphaFoldDB" id="A0A2K1JI15"/>
<dbReference type="FunCoup" id="A0A2K1JI15">
    <property type="interactions" value="1575"/>
</dbReference>
<gene>
    <name evidence="4" type="primary">LOC112291899</name>
    <name evidence="3" type="ORF">PHYPA_018603</name>
</gene>
<evidence type="ECO:0000313" key="4">
    <source>
        <dbReference type="EnsemblPlants" id="Pp3c14_16340V3.1"/>
    </source>
</evidence>
<dbReference type="Pfam" id="PF04842">
    <property type="entry name" value="DUF639"/>
    <property type="match status" value="1"/>
</dbReference>
<dbReference type="InterPro" id="IPR006927">
    <property type="entry name" value="DUF639"/>
</dbReference>
<keyword evidence="2" id="KW-0812">Transmembrane</keyword>
<evidence type="ECO:0000256" key="1">
    <source>
        <dbReference type="SAM" id="MobiDB-lite"/>
    </source>
</evidence>
<evidence type="ECO:0000313" key="5">
    <source>
        <dbReference type="Proteomes" id="UP000006727"/>
    </source>
</evidence>
<evidence type="ECO:0000313" key="3">
    <source>
        <dbReference type="EMBL" id="PNR41200.1"/>
    </source>
</evidence>
<dbReference type="EnsemblPlants" id="Pp3c14_16340V3.1">
    <property type="protein sequence ID" value="Pp3c14_16340V3.1"/>
    <property type="gene ID" value="Pp3c14_16340"/>
</dbReference>
<reference evidence="3 5" key="2">
    <citation type="journal article" date="2018" name="Plant J.">
        <title>The Physcomitrella patens chromosome-scale assembly reveals moss genome structure and evolution.</title>
        <authorList>
            <person name="Lang D."/>
            <person name="Ullrich K.K."/>
            <person name="Murat F."/>
            <person name="Fuchs J."/>
            <person name="Jenkins J."/>
            <person name="Haas F.B."/>
            <person name="Piednoel M."/>
            <person name="Gundlach H."/>
            <person name="Van Bel M."/>
            <person name="Meyberg R."/>
            <person name="Vives C."/>
            <person name="Morata J."/>
            <person name="Symeonidi A."/>
            <person name="Hiss M."/>
            <person name="Muchero W."/>
            <person name="Kamisugi Y."/>
            <person name="Saleh O."/>
            <person name="Blanc G."/>
            <person name="Decker E.L."/>
            <person name="van Gessel N."/>
            <person name="Grimwood J."/>
            <person name="Hayes R.D."/>
            <person name="Graham S.W."/>
            <person name="Gunter L.E."/>
            <person name="McDaniel S.F."/>
            <person name="Hoernstein S.N.W."/>
            <person name="Larsson A."/>
            <person name="Li F.W."/>
            <person name="Perroud P.F."/>
            <person name="Phillips J."/>
            <person name="Ranjan P."/>
            <person name="Rokshar D.S."/>
            <person name="Rothfels C.J."/>
            <person name="Schneider L."/>
            <person name="Shu S."/>
            <person name="Stevenson D.W."/>
            <person name="Thummler F."/>
            <person name="Tillich M."/>
            <person name="Villarreal Aguilar J.C."/>
            <person name="Widiez T."/>
            <person name="Wong G.K."/>
            <person name="Wymore A."/>
            <person name="Zhang Y."/>
            <person name="Zimmer A.D."/>
            <person name="Quatrano R.S."/>
            <person name="Mayer K.F.X."/>
            <person name="Goodstein D."/>
            <person name="Casacuberta J.M."/>
            <person name="Vandepoele K."/>
            <person name="Reski R."/>
            <person name="Cuming A.C."/>
            <person name="Tuskan G.A."/>
            <person name="Maumus F."/>
            <person name="Salse J."/>
            <person name="Schmutz J."/>
            <person name="Rensing S.A."/>
        </authorList>
    </citation>
    <scope>NUCLEOTIDE SEQUENCE [LARGE SCALE GENOMIC DNA]</scope>
    <source>
        <strain evidence="4 5">cv. Gransden 2004</strain>
    </source>
</reference>
<feature type="transmembrane region" description="Helical" evidence="2">
    <location>
        <begin position="793"/>
        <end position="813"/>
    </location>
</feature>
<dbReference type="PANTHER" id="PTHR31860:SF3">
    <property type="entry name" value="PROTEIN, PUTATIVE (DUF639)-RELATED"/>
    <property type="match status" value="1"/>
</dbReference>
<reference evidence="3 5" key="1">
    <citation type="journal article" date="2008" name="Science">
        <title>The Physcomitrella genome reveals evolutionary insights into the conquest of land by plants.</title>
        <authorList>
            <person name="Rensing S."/>
            <person name="Lang D."/>
            <person name="Zimmer A."/>
            <person name="Terry A."/>
            <person name="Salamov A."/>
            <person name="Shapiro H."/>
            <person name="Nishiyama T."/>
            <person name="Perroud P.-F."/>
            <person name="Lindquist E."/>
            <person name="Kamisugi Y."/>
            <person name="Tanahashi T."/>
            <person name="Sakakibara K."/>
            <person name="Fujita T."/>
            <person name="Oishi K."/>
            <person name="Shin-I T."/>
            <person name="Kuroki Y."/>
            <person name="Toyoda A."/>
            <person name="Suzuki Y."/>
            <person name="Hashimoto A."/>
            <person name="Yamaguchi K."/>
            <person name="Sugano A."/>
            <person name="Kohara Y."/>
            <person name="Fujiyama A."/>
            <person name="Anterola A."/>
            <person name="Aoki S."/>
            <person name="Ashton N."/>
            <person name="Barbazuk W.B."/>
            <person name="Barker E."/>
            <person name="Bennetzen J."/>
            <person name="Bezanilla M."/>
            <person name="Blankenship R."/>
            <person name="Cho S.H."/>
            <person name="Dutcher S."/>
            <person name="Estelle M."/>
            <person name="Fawcett J.A."/>
            <person name="Gundlach H."/>
            <person name="Hanada K."/>
            <person name="Heyl A."/>
            <person name="Hicks K.A."/>
            <person name="Hugh J."/>
            <person name="Lohr M."/>
            <person name="Mayer K."/>
            <person name="Melkozernov A."/>
            <person name="Murata T."/>
            <person name="Nelson D."/>
            <person name="Pils B."/>
            <person name="Prigge M."/>
            <person name="Reiss B."/>
            <person name="Renner T."/>
            <person name="Rombauts S."/>
            <person name="Rushton P."/>
            <person name="Sanderfoot A."/>
            <person name="Schween G."/>
            <person name="Shiu S.-H."/>
            <person name="Stueber K."/>
            <person name="Theodoulou F.L."/>
            <person name="Tu H."/>
            <person name="Van de Peer Y."/>
            <person name="Verrier P.J."/>
            <person name="Waters E."/>
            <person name="Wood A."/>
            <person name="Yang L."/>
            <person name="Cove D."/>
            <person name="Cuming A."/>
            <person name="Hasebe M."/>
            <person name="Lucas S."/>
            <person name="Mishler D.B."/>
            <person name="Reski R."/>
            <person name="Grigoriev I."/>
            <person name="Quatrano R.S."/>
            <person name="Boore J.L."/>
        </authorList>
    </citation>
    <scope>NUCLEOTIDE SEQUENCE [LARGE SCALE GENOMIC DNA]</scope>
    <source>
        <strain evidence="4 5">cv. Gransden 2004</strain>
    </source>
</reference>
<feature type="region of interest" description="Disordered" evidence="1">
    <location>
        <begin position="853"/>
        <end position="893"/>
    </location>
</feature>
<feature type="transmembrane region" description="Helical" evidence="2">
    <location>
        <begin position="705"/>
        <end position="724"/>
    </location>
</feature>
<reference evidence="4" key="3">
    <citation type="submission" date="2020-12" db="UniProtKB">
        <authorList>
            <consortium name="EnsemblPlants"/>
        </authorList>
    </citation>
    <scope>IDENTIFICATION</scope>
</reference>
<organism evidence="3">
    <name type="scientific">Physcomitrium patens</name>
    <name type="common">Spreading-leaved earth moss</name>
    <name type="synonym">Physcomitrella patens</name>
    <dbReference type="NCBI Taxonomy" id="3218"/>
    <lineage>
        <taxon>Eukaryota</taxon>
        <taxon>Viridiplantae</taxon>
        <taxon>Streptophyta</taxon>
        <taxon>Embryophyta</taxon>
        <taxon>Bryophyta</taxon>
        <taxon>Bryophytina</taxon>
        <taxon>Bryopsida</taxon>
        <taxon>Funariidae</taxon>
        <taxon>Funariales</taxon>
        <taxon>Funariaceae</taxon>
        <taxon>Physcomitrium</taxon>
    </lineage>
</organism>
<dbReference type="PANTHER" id="PTHR31860">
    <property type="entry name" value="HEAT-INDUCIBLE TRANSCRIPTION REPRESSOR (DUF639)-RELATED"/>
    <property type="match status" value="1"/>
</dbReference>
<sequence>MVGTLVPRENMATMKHTVASSNSMCNRSIRAAVANSRVKLQIRKRVCYQRSQVGVRDNLPKSLRISVGKPRFRKLHSFGSHDMGQSAGSKSGMLLSGNMNYSKYSTRAEYKSAEFRLNEPKSWLPASFKIPKQMRFWEENEHSKREEAAQKPVVPQKNEYTDFEEELLFKEHTVDAQTSRGYLSPAAINVIEQFSRLNGVTGKKMRADFEATASTYVQNDARNLVEFCVFRYLVRSDADFHPSLSDAAFRRLTFTAMLAWQRPYQEDLRSINNGSKRSKPPRGLVGEEAFIRIASSISGAADRVTAHSLYKVLTHDMKGLSFEVWDTYIQELCGVLDERKNYQQMEASTLGLEPDEEVLSVGQNKRQPVQKWNGTMVWPGRLTLTNRALYFEANSLTSHQAPVRLDLTRGDAVIDNRRVGPLGAELFDSAISIASSPDSEPWILEFVNFGGEKRRDIWLAIIKEIVLAHWFIREYGPRDNDPSLNYMDGSVLGSKRALASASNGIARLQAVQHALGHSPDDSRSLLQFCSTKDAPSAELVFEALAVTNWAGRVDSKAKELSASNGAEEEQVGTGQNVVSEDGSIYLSKWMTSQTWDSIKSQNFWKAHKGGSKGLVLGKNFSVGGLTNLDRAVGEWREQSRVVDKTKATIDGAKLKGIPNNVDLLKELLLPFSIIATNVQKLKRWEEPGATAGFLIAALGVVYMNWLRYVFPTILLTCAGILCVLRGLKAQGRLTDDFGKLTIRDQPETNTIQKIMALKDALTSLEDFLQNTNIALLKLRSVALSRDLHSTNEVLWSLLGAGIVTWFVPFRYLLAGVLIDQFTAELPFRRKSVEEFFNRVNDWWSMIPATPVEVLPPEKTSNTTDAHLPEESSDGPNQGEAVMQALSEWLGDEE</sequence>
<proteinExistence type="predicted"/>
<dbReference type="Proteomes" id="UP000006727">
    <property type="component" value="Chromosome 14"/>
</dbReference>
<dbReference type="EMBL" id="ABEU02000014">
    <property type="protein sequence ID" value="PNR41200.1"/>
    <property type="molecule type" value="Genomic_DNA"/>
</dbReference>